<organism evidence="1 2">
    <name type="scientific">Candidatus Eisenbergiella pullistercoris</name>
    <dbReference type="NCBI Taxonomy" id="2838555"/>
    <lineage>
        <taxon>Bacteria</taxon>
        <taxon>Bacillati</taxon>
        <taxon>Bacillota</taxon>
        <taxon>Clostridia</taxon>
        <taxon>Lachnospirales</taxon>
        <taxon>Lachnospiraceae</taxon>
        <taxon>Eisenbergiella</taxon>
    </lineage>
</organism>
<reference evidence="1" key="2">
    <citation type="submission" date="2021-04" db="EMBL/GenBank/DDBJ databases">
        <authorList>
            <person name="Gilroy R."/>
        </authorList>
    </citation>
    <scope>NUCLEOTIDE SEQUENCE</scope>
    <source>
        <strain evidence="1">ChiSxjej3B15-24422</strain>
    </source>
</reference>
<sequence length="296" mass="34154">MPNDPRKDPVAKYTVKASVFTSLFSDPKYLLQLYRALHPEDLDATEESISNVTIQNILLDQSYNDLGFQVGTRLVVLVEAQSTWTVNIVLRSLMYLTQTWQKYIQNTGQNVYGSKKVEIPRPELYVIYTGSRKTRPKYLCLSREFWGGGECAVEVKVKMIYDGEKGDIISQYVAFTRIYNEQLKQHGRTREAVLETIRICRDRNILREYLRVREQEVVNIMMTIFDEEYILKTYIEQEKREAAEKAAVKAAKQATQKVLKATAKKLYQKGTSVADIADAMSVPEDEVRQWLGLVSR</sequence>
<protein>
    <submittedName>
        <fullName evidence="1">Uncharacterized protein</fullName>
    </submittedName>
</protein>
<dbReference type="AlphaFoldDB" id="A0A9D1YM32"/>
<gene>
    <name evidence="1" type="ORF">H9831_01380</name>
</gene>
<dbReference type="EMBL" id="DXDD01000015">
    <property type="protein sequence ID" value="HIY59325.1"/>
    <property type="molecule type" value="Genomic_DNA"/>
</dbReference>
<dbReference type="Proteomes" id="UP000824007">
    <property type="component" value="Unassembled WGS sequence"/>
</dbReference>
<evidence type="ECO:0000313" key="2">
    <source>
        <dbReference type="Proteomes" id="UP000824007"/>
    </source>
</evidence>
<comment type="caution">
    <text evidence="1">The sequence shown here is derived from an EMBL/GenBank/DDBJ whole genome shotgun (WGS) entry which is preliminary data.</text>
</comment>
<evidence type="ECO:0000313" key="1">
    <source>
        <dbReference type="EMBL" id="HIY59325.1"/>
    </source>
</evidence>
<proteinExistence type="predicted"/>
<accession>A0A9D1YM32</accession>
<name>A0A9D1YM32_9FIRM</name>
<reference evidence="1" key="1">
    <citation type="journal article" date="2021" name="PeerJ">
        <title>Extensive microbial diversity within the chicken gut microbiome revealed by metagenomics and culture.</title>
        <authorList>
            <person name="Gilroy R."/>
            <person name="Ravi A."/>
            <person name="Getino M."/>
            <person name="Pursley I."/>
            <person name="Horton D.L."/>
            <person name="Alikhan N.F."/>
            <person name="Baker D."/>
            <person name="Gharbi K."/>
            <person name="Hall N."/>
            <person name="Watson M."/>
            <person name="Adriaenssens E.M."/>
            <person name="Foster-Nyarko E."/>
            <person name="Jarju S."/>
            <person name="Secka A."/>
            <person name="Antonio M."/>
            <person name="Oren A."/>
            <person name="Chaudhuri R.R."/>
            <person name="La Ragione R."/>
            <person name="Hildebrand F."/>
            <person name="Pallen M.J."/>
        </authorList>
    </citation>
    <scope>NUCLEOTIDE SEQUENCE</scope>
    <source>
        <strain evidence="1">ChiSxjej3B15-24422</strain>
    </source>
</reference>